<organism evidence="1 2">
    <name type="scientific">Natronosporangium hydrolyticum</name>
    <dbReference type="NCBI Taxonomy" id="2811111"/>
    <lineage>
        <taxon>Bacteria</taxon>
        <taxon>Bacillati</taxon>
        <taxon>Actinomycetota</taxon>
        <taxon>Actinomycetes</taxon>
        <taxon>Micromonosporales</taxon>
        <taxon>Micromonosporaceae</taxon>
        <taxon>Natronosporangium</taxon>
    </lineage>
</organism>
<dbReference type="KEGG" id="nhy:JQS43_22485"/>
<sequence length="543" mass="59517">MPSPPRVIVLPDLARPEPRSGAGSGSLSWLPAAAKRPLAAGYRRTLALLDAVRARRRRRALASQCAGADLVLANSAATAAVAAEVVPRDRLWLRVAPSPRLFAGEVCGPGAEVAAVAGRVGGFVVASEADRDSVERATCAVSAQVLVAPADTESAALGQLIIQGSQAGASRRPARRALVAGFDLKFAADLAQQLDRRPDLAVTVDDWPELGRPTRHTRARLRAADAIFAEWARTSAIWLARHKRPGQLLVVRLHRFELDSHYPGQLPVDAVDAMVYIAPLFGRRIRRQLGWPAEKLLYIPNYLDVARFDRPKLPDARFTIGFVGMEWSRKRFDLALDLLAAVRRVQPRFRLLVRSTMPWHNPYVWSAPAERAYVSQCFQRIERDPLLREAVRFDPPGRDMPRWYREVGFLASTSDEEGSHASVAEAMAAGTVPVIRPWPGAAEVYDRCWVHDGTEAAAAAVLTSDDEPVWTEQARRAQSEIRHSHDPAAVTAAWADLLHGDLAGARQHFEDRVGADLSRIDVDAEATLAGGPAETERRMVDIG</sequence>
<dbReference type="Gene3D" id="3.40.50.2000">
    <property type="entry name" value="Glycogen Phosphorylase B"/>
    <property type="match status" value="1"/>
</dbReference>
<evidence type="ECO:0000313" key="2">
    <source>
        <dbReference type="Proteomes" id="UP000662857"/>
    </source>
</evidence>
<keyword evidence="2" id="KW-1185">Reference proteome</keyword>
<protein>
    <submittedName>
        <fullName evidence="1">Glycosyltransferase family 4 protein</fullName>
    </submittedName>
</protein>
<dbReference type="Pfam" id="PF13692">
    <property type="entry name" value="Glyco_trans_1_4"/>
    <property type="match status" value="1"/>
</dbReference>
<reference evidence="1" key="1">
    <citation type="submission" date="2021-02" db="EMBL/GenBank/DDBJ databases">
        <title>Natrosporangium hydrolyticum gen. nov., sp. nov, a haloalkaliphilic actinobacterium from a soda solonchak soil.</title>
        <authorList>
            <person name="Sorokin D.Y."/>
            <person name="Khijniak T.V."/>
            <person name="Zakharycheva A.P."/>
            <person name="Boueva O.V."/>
            <person name="Ariskina E.V."/>
            <person name="Hahnke R.L."/>
            <person name="Bunk B."/>
            <person name="Sproer C."/>
            <person name="Schumann P."/>
            <person name="Evtushenko L.I."/>
            <person name="Kublanov I.V."/>
        </authorList>
    </citation>
    <scope>NUCLEOTIDE SEQUENCE</scope>
    <source>
        <strain evidence="1">DSM 106523</strain>
    </source>
</reference>
<dbReference type="AlphaFoldDB" id="A0A895YFL2"/>
<accession>A0A895YFL2</accession>
<dbReference type="RefSeq" id="WP_239676369.1">
    <property type="nucleotide sequence ID" value="NZ_CP070499.1"/>
</dbReference>
<name>A0A895YFL2_9ACTN</name>
<dbReference type="SUPFAM" id="SSF53756">
    <property type="entry name" value="UDP-Glycosyltransferase/glycogen phosphorylase"/>
    <property type="match status" value="1"/>
</dbReference>
<gene>
    <name evidence="1" type="ORF">JQS43_22485</name>
</gene>
<dbReference type="CDD" id="cd03801">
    <property type="entry name" value="GT4_PimA-like"/>
    <property type="match status" value="1"/>
</dbReference>
<proteinExistence type="predicted"/>
<dbReference type="EMBL" id="CP070499">
    <property type="protein sequence ID" value="QSB14249.1"/>
    <property type="molecule type" value="Genomic_DNA"/>
</dbReference>
<evidence type="ECO:0000313" key="1">
    <source>
        <dbReference type="EMBL" id="QSB14249.1"/>
    </source>
</evidence>
<dbReference type="Proteomes" id="UP000662857">
    <property type="component" value="Chromosome"/>
</dbReference>